<dbReference type="SUPFAM" id="SSF51735">
    <property type="entry name" value="NAD(P)-binding Rossmann-fold domains"/>
    <property type="match status" value="1"/>
</dbReference>
<dbReference type="NCBIfam" id="NF008058">
    <property type="entry name" value="PRK10792.1"/>
    <property type="match status" value="1"/>
</dbReference>
<protein>
    <recommendedName>
        <fullName evidence="11">Bifunctional protein FolD</fullName>
    </recommendedName>
    <domain>
        <recommendedName>
            <fullName evidence="11">Methylenetetrahydrofolate dehydrogenase</fullName>
            <ecNumber evidence="11">1.5.1.5</ecNumber>
        </recommendedName>
    </domain>
    <domain>
        <recommendedName>
            <fullName evidence="11">Methenyltetrahydrofolate cyclohydrolase</fullName>
            <ecNumber evidence="11">3.5.4.9</ecNumber>
        </recommendedName>
    </domain>
</protein>
<evidence type="ECO:0000259" key="12">
    <source>
        <dbReference type="Pfam" id="PF00763"/>
    </source>
</evidence>
<evidence type="ECO:0000256" key="9">
    <source>
        <dbReference type="ARBA" id="ARBA00023167"/>
    </source>
</evidence>
<dbReference type="Pfam" id="PF00763">
    <property type="entry name" value="THF_DHG_CYH"/>
    <property type="match status" value="1"/>
</dbReference>
<comment type="pathway">
    <text evidence="1 11">One-carbon metabolism; tetrahydrofolate interconversion.</text>
</comment>
<dbReference type="SUPFAM" id="SSF53223">
    <property type="entry name" value="Aminoacid dehydrogenase-like, N-terminal domain"/>
    <property type="match status" value="1"/>
</dbReference>
<evidence type="ECO:0000256" key="8">
    <source>
        <dbReference type="ARBA" id="ARBA00023102"/>
    </source>
</evidence>
<dbReference type="GO" id="GO:0004477">
    <property type="term" value="F:methenyltetrahydrofolate cyclohydrolase activity"/>
    <property type="evidence" value="ECO:0007669"/>
    <property type="project" value="UniProtKB-EC"/>
</dbReference>
<dbReference type="GO" id="GO:0004488">
    <property type="term" value="F:methylenetetrahydrofolate dehydrogenase (NADP+) activity"/>
    <property type="evidence" value="ECO:0007669"/>
    <property type="project" value="UniProtKB-EC"/>
</dbReference>
<dbReference type="EC" id="3.5.4.9" evidence="11"/>
<evidence type="ECO:0000256" key="4">
    <source>
        <dbReference type="ARBA" id="ARBA00022755"/>
    </source>
</evidence>
<evidence type="ECO:0000313" key="15">
    <source>
        <dbReference type="Proteomes" id="UP001560296"/>
    </source>
</evidence>
<dbReference type="PANTHER" id="PTHR48099">
    <property type="entry name" value="C-1-TETRAHYDROFOLATE SYNTHASE, CYTOPLASMIC-RELATED"/>
    <property type="match status" value="1"/>
</dbReference>
<dbReference type="InterPro" id="IPR020867">
    <property type="entry name" value="THF_DH/CycHdrlase_CS"/>
</dbReference>
<dbReference type="InterPro" id="IPR020631">
    <property type="entry name" value="THF_DH/CycHdrlase_NAD-bd_dom"/>
</dbReference>
<comment type="caution">
    <text evidence="11">Lacks conserved residue(s) required for the propagation of feature annotation.</text>
</comment>
<comment type="caution">
    <text evidence="14">The sequence shown here is derived from an EMBL/GenBank/DDBJ whole genome shotgun (WGS) entry which is preliminary data.</text>
</comment>
<proteinExistence type="inferred from homology"/>
<keyword evidence="5 11" id="KW-0378">Hydrolase</keyword>
<dbReference type="RefSeq" id="WP_369285559.1">
    <property type="nucleotide sequence ID" value="NZ_JBFTEG010000001.1"/>
</dbReference>
<keyword evidence="10 11" id="KW-0511">Multifunctional enzyme</keyword>
<dbReference type="InterPro" id="IPR036291">
    <property type="entry name" value="NAD(P)-bd_dom_sf"/>
</dbReference>
<comment type="function">
    <text evidence="11">Catalyzes the oxidation of 5,10-methylenetetrahydrofolate to 5,10-methenyltetrahydrofolate and then the hydrolysis of 5,10-methenyltetrahydrofolate to 10-formyltetrahydrofolate.</text>
</comment>
<comment type="catalytic activity">
    <reaction evidence="11">
        <text>(6R)-5,10-methylene-5,6,7,8-tetrahydrofolate + NADP(+) = (6R)-5,10-methenyltetrahydrofolate + NADPH</text>
        <dbReference type="Rhea" id="RHEA:22812"/>
        <dbReference type="ChEBI" id="CHEBI:15636"/>
        <dbReference type="ChEBI" id="CHEBI:57455"/>
        <dbReference type="ChEBI" id="CHEBI:57783"/>
        <dbReference type="ChEBI" id="CHEBI:58349"/>
        <dbReference type="EC" id="1.5.1.5"/>
    </reaction>
</comment>
<dbReference type="Pfam" id="PF02882">
    <property type="entry name" value="THF_DHG_CYH_C"/>
    <property type="match status" value="1"/>
</dbReference>
<feature type="domain" description="Tetrahydrofolate dehydrogenase/cyclohydrolase catalytic" evidence="12">
    <location>
        <begin position="5"/>
        <end position="120"/>
    </location>
</feature>
<evidence type="ECO:0000256" key="3">
    <source>
        <dbReference type="ARBA" id="ARBA00022605"/>
    </source>
</evidence>
<feature type="binding site" evidence="11">
    <location>
        <position position="231"/>
    </location>
    <ligand>
        <name>NADP(+)</name>
        <dbReference type="ChEBI" id="CHEBI:58349"/>
    </ligand>
</feature>
<evidence type="ECO:0000256" key="1">
    <source>
        <dbReference type="ARBA" id="ARBA00004777"/>
    </source>
</evidence>
<evidence type="ECO:0000313" key="14">
    <source>
        <dbReference type="EMBL" id="MEX6500645.1"/>
    </source>
</evidence>
<reference evidence="14 15" key="1">
    <citation type="submission" date="2024-07" db="EMBL/GenBank/DDBJ databases">
        <authorList>
            <person name="Li M."/>
        </authorList>
    </citation>
    <scope>NUCLEOTIDE SEQUENCE [LARGE SCALE GENOMIC DNA]</scope>
    <source>
        <strain evidence="14 15">25A3E</strain>
    </source>
</reference>
<keyword evidence="15" id="KW-1185">Reference proteome</keyword>
<name>A0ABV3YPX2_9PSED</name>
<dbReference type="PROSITE" id="PS00766">
    <property type="entry name" value="THF_DHG_CYH_1"/>
    <property type="match status" value="1"/>
</dbReference>
<sequence>MATIIDGKAYAARLRAEIGHQVRKLREQHFVTPGLAVILVGEDPASQIYVRNKATQAREAEMSSFEYRLAYGAPQEQVLELIERLNQDPAVHGILVQLPLPPQVDPERVITAIRPDKDIDGFHPLNVGALATGSKGIVPCTPLGCLMLLKHHLGDLSGLHALVLGRSNIVGKPMASLLLNADCTVTIAHSRTRNLQAECQRADILVAAVGRPRLVPGHWIKPGATVIDVGINRIEEAGKSLLVGDVDFDSARGVAGAITPVPGGVGPMTIACLLLNTLQAACQQNGIVFPTGIMQAAWGDAQSN</sequence>
<dbReference type="InterPro" id="IPR000672">
    <property type="entry name" value="THF_DH/CycHdrlase"/>
</dbReference>
<comment type="similarity">
    <text evidence="11">Belongs to the tetrahydrofolate dehydrogenase/cyclohydrolase family.</text>
</comment>
<dbReference type="Gene3D" id="3.40.50.720">
    <property type="entry name" value="NAD(P)-binding Rossmann-like Domain"/>
    <property type="match status" value="1"/>
</dbReference>
<dbReference type="CDD" id="cd01080">
    <property type="entry name" value="NAD_bind_m-THF_DH_Cyclohyd"/>
    <property type="match status" value="1"/>
</dbReference>
<dbReference type="EC" id="1.5.1.5" evidence="11"/>
<comment type="catalytic activity">
    <reaction evidence="11">
        <text>(6R)-5,10-methenyltetrahydrofolate + H2O = (6R)-10-formyltetrahydrofolate + H(+)</text>
        <dbReference type="Rhea" id="RHEA:23700"/>
        <dbReference type="ChEBI" id="CHEBI:15377"/>
        <dbReference type="ChEBI" id="CHEBI:15378"/>
        <dbReference type="ChEBI" id="CHEBI:57455"/>
        <dbReference type="ChEBI" id="CHEBI:195366"/>
        <dbReference type="EC" id="3.5.4.9"/>
    </reaction>
</comment>
<dbReference type="Proteomes" id="UP001560296">
    <property type="component" value="Unassembled WGS sequence"/>
</dbReference>
<keyword evidence="9 11" id="KW-0486">Methionine biosynthesis</keyword>
<dbReference type="InterPro" id="IPR046346">
    <property type="entry name" value="Aminoacid_DH-like_N_sf"/>
</dbReference>
<dbReference type="PANTHER" id="PTHR48099:SF5">
    <property type="entry name" value="C-1-TETRAHYDROFOLATE SYNTHASE, CYTOPLASMIC"/>
    <property type="match status" value="1"/>
</dbReference>
<evidence type="ECO:0000256" key="5">
    <source>
        <dbReference type="ARBA" id="ARBA00022801"/>
    </source>
</evidence>
<organism evidence="14 15">
    <name type="scientific">Pseudomonas zhanjiangensis</name>
    <dbReference type="NCBI Taxonomy" id="3239015"/>
    <lineage>
        <taxon>Bacteria</taxon>
        <taxon>Pseudomonadati</taxon>
        <taxon>Pseudomonadota</taxon>
        <taxon>Gammaproteobacteria</taxon>
        <taxon>Pseudomonadales</taxon>
        <taxon>Pseudomonadaceae</taxon>
        <taxon>Pseudomonas</taxon>
    </lineage>
</organism>
<dbReference type="PRINTS" id="PR00085">
    <property type="entry name" value="THFDHDRGNASE"/>
</dbReference>
<evidence type="ECO:0000256" key="6">
    <source>
        <dbReference type="ARBA" id="ARBA00022857"/>
    </source>
</evidence>
<dbReference type="EMBL" id="JBFTEG010000001">
    <property type="protein sequence ID" value="MEX6500645.1"/>
    <property type="molecule type" value="Genomic_DNA"/>
</dbReference>
<dbReference type="Gene3D" id="3.40.50.10860">
    <property type="entry name" value="Leucine Dehydrogenase, chain A, domain 1"/>
    <property type="match status" value="1"/>
</dbReference>
<keyword evidence="8 11" id="KW-0368">Histidine biosynthesis</keyword>
<keyword evidence="7 11" id="KW-0560">Oxidoreductase</keyword>
<dbReference type="NCBIfam" id="NF010785">
    <property type="entry name" value="PRK14188.1"/>
    <property type="match status" value="1"/>
</dbReference>
<evidence type="ECO:0000259" key="13">
    <source>
        <dbReference type="Pfam" id="PF02882"/>
    </source>
</evidence>
<feature type="domain" description="Tetrahydrofolate dehydrogenase/cyclohydrolase NAD(P)-binding" evidence="13">
    <location>
        <begin position="139"/>
        <end position="284"/>
    </location>
</feature>
<keyword evidence="4 11" id="KW-0658">Purine biosynthesis</keyword>
<comment type="subunit">
    <text evidence="11">Homodimer.</text>
</comment>
<gene>
    <name evidence="11 14" type="primary">folD</name>
    <name evidence="14" type="ORF">AB5S05_01105</name>
</gene>
<keyword evidence="3 11" id="KW-0028">Amino-acid biosynthesis</keyword>
<evidence type="ECO:0000256" key="2">
    <source>
        <dbReference type="ARBA" id="ARBA00022563"/>
    </source>
</evidence>
<evidence type="ECO:0000256" key="11">
    <source>
        <dbReference type="HAMAP-Rule" id="MF_01576"/>
    </source>
</evidence>
<keyword evidence="2 11" id="KW-0554">One-carbon metabolism</keyword>
<feature type="binding site" evidence="11">
    <location>
        <begin position="165"/>
        <end position="167"/>
    </location>
    <ligand>
        <name>NADP(+)</name>
        <dbReference type="ChEBI" id="CHEBI:58349"/>
    </ligand>
</feature>
<dbReference type="PROSITE" id="PS00767">
    <property type="entry name" value="THF_DHG_CYH_2"/>
    <property type="match status" value="1"/>
</dbReference>
<keyword evidence="6 11" id="KW-0521">NADP</keyword>
<evidence type="ECO:0000256" key="7">
    <source>
        <dbReference type="ARBA" id="ARBA00023002"/>
    </source>
</evidence>
<dbReference type="InterPro" id="IPR020630">
    <property type="entry name" value="THF_DH/CycHdrlase_cat_dom"/>
</dbReference>
<evidence type="ECO:0000256" key="10">
    <source>
        <dbReference type="ARBA" id="ARBA00023268"/>
    </source>
</evidence>
<dbReference type="HAMAP" id="MF_01576">
    <property type="entry name" value="THF_DHG_CYH"/>
    <property type="match status" value="1"/>
</dbReference>
<accession>A0ABV3YPX2</accession>
<dbReference type="NCBIfam" id="NF010783">
    <property type="entry name" value="PRK14186.1"/>
    <property type="match status" value="1"/>
</dbReference>